<keyword evidence="3 10" id="KW-0813">Transport</keyword>
<feature type="transmembrane region" description="Helical" evidence="10">
    <location>
        <begin position="6"/>
        <end position="25"/>
    </location>
</feature>
<keyword evidence="6 10" id="KW-0256">Endoplasmic reticulum</keyword>
<gene>
    <name evidence="14" type="ORF">Clacol_001731</name>
</gene>
<keyword evidence="9 10" id="KW-0472">Membrane</keyword>
<dbReference type="GO" id="GO:0050185">
    <property type="term" value="F:phosphatidylinositol deacylase activity"/>
    <property type="evidence" value="ECO:0007669"/>
    <property type="project" value="TreeGrafter"/>
</dbReference>
<keyword evidence="4 10" id="KW-0812">Transmembrane</keyword>
<evidence type="ECO:0000256" key="1">
    <source>
        <dbReference type="ARBA" id="ARBA00004477"/>
    </source>
</evidence>
<dbReference type="PANTHER" id="PTHR15495:SF7">
    <property type="entry name" value="GPI INOSITOL-DEACYLASE"/>
    <property type="match status" value="1"/>
</dbReference>
<evidence type="ECO:0000259" key="13">
    <source>
        <dbReference type="Pfam" id="PF25140"/>
    </source>
</evidence>
<feature type="transmembrane region" description="Helical" evidence="10">
    <location>
        <begin position="847"/>
        <end position="866"/>
    </location>
</feature>
<comment type="function">
    <text evidence="10">Involved in inositol deacylation of GPI-anchored proteins which plays important roles in the quality control and ER-associated degradation of GPI-anchored proteins.</text>
</comment>
<reference evidence="14" key="1">
    <citation type="submission" date="2021-10" db="EMBL/GenBank/DDBJ databases">
        <title>De novo Genome Assembly of Clathrus columnatus (Basidiomycota, Fungi) Using Illumina and Nanopore Sequence Data.</title>
        <authorList>
            <person name="Ogiso-Tanaka E."/>
            <person name="Itagaki H."/>
            <person name="Hosoya T."/>
            <person name="Hosaka K."/>
        </authorList>
    </citation>
    <scope>NUCLEOTIDE SEQUENCE</scope>
    <source>
        <strain evidence="14">MO-923</strain>
    </source>
</reference>
<keyword evidence="5 10" id="KW-0378">Hydrolase</keyword>
<evidence type="ECO:0000256" key="10">
    <source>
        <dbReference type="RuleBase" id="RU365011"/>
    </source>
</evidence>
<dbReference type="GO" id="GO:0006888">
    <property type="term" value="P:endoplasmic reticulum to Golgi vesicle-mediated transport"/>
    <property type="evidence" value="ECO:0007669"/>
    <property type="project" value="TreeGrafter"/>
</dbReference>
<evidence type="ECO:0000256" key="8">
    <source>
        <dbReference type="ARBA" id="ARBA00022989"/>
    </source>
</evidence>
<dbReference type="SUPFAM" id="SSF53474">
    <property type="entry name" value="alpha/beta-Hydrolases"/>
    <property type="match status" value="1"/>
</dbReference>
<dbReference type="Proteomes" id="UP001050691">
    <property type="component" value="Unassembled WGS sequence"/>
</dbReference>
<evidence type="ECO:0000313" key="15">
    <source>
        <dbReference type="Proteomes" id="UP001050691"/>
    </source>
</evidence>
<dbReference type="Pfam" id="PF07819">
    <property type="entry name" value="PGAP1"/>
    <property type="match status" value="1"/>
</dbReference>
<proteinExistence type="inferred from homology"/>
<keyword evidence="8 10" id="KW-1133">Transmembrane helix</keyword>
<organism evidence="14 15">
    <name type="scientific">Clathrus columnatus</name>
    <dbReference type="NCBI Taxonomy" id="1419009"/>
    <lineage>
        <taxon>Eukaryota</taxon>
        <taxon>Fungi</taxon>
        <taxon>Dikarya</taxon>
        <taxon>Basidiomycota</taxon>
        <taxon>Agaricomycotina</taxon>
        <taxon>Agaricomycetes</taxon>
        <taxon>Phallomycetidae</taxon>
        <taxon>Phallales</taxon>
        <taxon>Clathraceae</taxon>
        <taxon>Clathrus</taxon>
    </lineage>
</organism>
<evidence type="ECO:0000256" key="5">
    <source>
        <dbReference type="ARBA" id="ARBA00022801"/>
    </source>
</evidence>
<evidence type="ECO:0000256" key="11">
    <source>
        <dbReference type="SAM" id="MobiDB-lite"/>
    </source>
</evidence>
<feature type="transmembrane region" description="Helical" evidence="10">
    <location>
        <begin position="670"/>
        <end position="691"/>
    </location>
</feature>
<comment type="caution">
    <text evidence="14">The sequence shown here is derived from an EMBL/GenBank/DDBJ whole genome shotgun (WGS) entry which is preliminary data.</text>
</comment>
<dbReference type="GO" id="GO:0006505">
    <property type="term" value="P:GPI anchor metabolic process"/>
    <property type="evidence" value="ECO:0007669"/>
    <property type="project" value="TreeGrafter"/>
</dbReference>
<evidence type="ECO:0000256" key="4">
    <source>
        <dbReference type="ARBA" id="ARBA00022692"/>
    </source>
</evidence>
<dbReference type="InterPro" id="IPR012908">
    <property type="entry name" value="PGAP1-ab_dom-like"/>
</dbReference>
<feature type="region of interest" description="Disordered" evidence="11">
    <location>
        <begin position="887"/>
        <end position="920"/>
    </location>
</feature>
<dbReference type="InterPro" id="IPR029058">
    <property type="entry name" value="AB_hydrolase_fold"/>
</dbReference>
<evidence type="ECO:0000256" key="7">
    <source>
        <dbReference type="ARBA" id="ARBA00022927"/>
    </source>
</evidence>
<dbReference type="GO" id="GO:0015031">
    <property type="term" value="P:protein transport"/>
    <property type="evidence" value="ECO:0007669"/>
    <property type="project" value="UniProtKB-KW"/>
</dbReference>
<dbReference type="InterPro" id="IPR039529">
    <property type="entry name" value="PGAP1/BST1"/>
</dbReference>
<dbReference type="AlphaFoldDB" id="A0AAV4ZYW6"/>
<evidence type="ECO:0000256" key="9">
    <source>
        <dbReference type="ARBA" id="ARBA00023136"/>
    </source>
</evidence>
<keyword evidence="7 10" id="KW-0653">Protein transport</keyword>
<evidence type="ECO:0000256" key="3">
    <source>
        <dbReference type="ARBA" id="ARBA00022448"/>
    </source>
</evidence>
<comment type="similarity">
    <text evidence="2 10">Belongs to the GPI inositol-deacylase family.</text>
</comment>
<comment type="subcellular location">
    <subcellularLocation>
        <location evidence="1">Endoplasmic reticulum membrane</location>
        <topology evidence="1">Multi-pass membrane protein</topology>
    </subcellularLocation>
</comment>
<evidence type="ECO:0000256" key="6">
    <source>
        <dbReference type="ARBA" id="ARBA00022824"/>
    </source>
</evidence>
<dbReference type="PANTHER" id="PTHR15495">
    <property type="entry name" value="NEGATIVE REGULATOR OF VESICLE FORMATION-RELATED"/>
    <property type="match status" value="1"/>
</dbReference>
<feature type="transmembrane region" description="Helical" evidence="10">
    <location>
        <begin position="807"/>
        <end position="827"/>
    </location>
</feature>
<keyword evidence="15" id="KW-1185">Reference proteome</keyword>
<accession>A0AAV4ZYW6</accession>
<dbReference type="EC" id="3.1.-.-" evidence="10"/>
<feature type="transmembrane region" description="Helical" evidence="10">
    <location>
        <begin position="703"/>
        <end position="728"/>
    </location>
</feature>
<dbReference type="InterPro" id="IPR056824">
    <property type="entry name" value="PGAP1_TMD"/>
</dbReference>
<protein>
    <recommendedName>
        <fullName evidence="10">GPI inositol-deacylase</fullName>
        <ecNumber evidence="10">3.1.-.-</ecNumber>
    </recommendedName>
</protein>
<feature type="transmembrane region" description="Helical" evidence="10">
    <location>
        <begin position="751"/>
        <end position="777"/>
    </location>
</feature>
<dbReference type="Pfam" id="PF25140">
    <property type="entry name" value="PGAP1_TMD"/>
    <property type="match status" value="1"/>
</dbReference>
<name>A0AAV4ZYW6_9AGAM</name>
<evidence type="ECO:0000313" key="14">
    <source>
        <dbReference type="EMBL" id="GJJ07529.1"/>
    </source>
</evidence>
<sequence length="939" mass="104725">MTWREPHQWLALVTIPFLVATYVAILRNPDRLSPQACRMSYMTPSYALETDFNSSWTRLARRYSLWLYREYSWESHEKLNGTPVLFIPGNAGSSRQVRSIASSATRQYYSEPYRISPQFVNTEIKPLDVFAVDFNEDFSALHGPTLFAEREYASAAIDFILSRYEPNTTIIVMGHSMGGIVALSLLPSPRISTIITMSTPHSLPPARLDQRIEEIYKHSWDTLRNDSTSILSICGGATDLMIPSETCSMQHRLNSLLGQRRTVSTTCMEGAWTGVGHREMVWCHQVRWRVARAAIELGGARSDDQITNIIDRWFRDEMPTDRFALHDLLLSDSFEKIELPERQKLILHKIPSQPSLFLIPRSASGFTLYVSRGGLGNLSPHHPADFEVSVYHCRITPENCRLLPADELRLIPDSSKDSHFLLPQEGVDESEGISRYHSRLENSGGPQVKEWVGVAVKGSDGHKSWIIGGFEDEHIVNLDDGAIGQKSIVFANLDAVLTSLAPLRGSIPVSLPRSALSTRISFPNLISSSLLVYRIDNLNIAGSCSSALLPPLILHKSNSSESHFHSTDGQRVILIHTHSSGPFIPLNKEERYGITLDIYSSGECGISSFEFTVDWQATLATWGLRYWTTVVAWSIGVVAIVIGQSWHEWENGEPFLPLNEALSLFVSRKLLPLAGGLVFLSCLPLNADFLLGNSGEMILSPLAVLVLVVSSGCVVITLNILDVLVWIARKTNTLLRRESSLQMTHLRKRDLWSLGVVLLLVATVIPSQVAFLVCFLIHLGTCISQPPASTSYPAHVRNMNEGGTQKAHFLLLLFWLLPLTAPVLVVWARTLLTAGLTTPFDGDHDIIAIASFLVYTNLATLVPPTFERATFREVYISDLYHEQYSNGISSGDENSKEDALESMKKRDTRSAVRHARVRRKNSGALQSIELLSGRKPVRL</sequence>
<dbReference type="GO" id="GO:0005789">
    <property type="term" value="C:endoplasmic reticulum membrane"/>
    <property type="evidence" value="ECO:0007669"/>
    <property type="project" value="UniProtKB-SubCell"/>
</dbReference>
<evidence type="ECO:0000259" key="12">
    <source>
        <dbReference type="Pfam" id="PF07819"/>
    </source>
</evidence>
<dbReference type="Gene3D" id="3.40.50.1820">
    <property type="entry name" value="alpha/beta hydrolase"/>
    <property type="match status" value="1"/>
</dbReference>
<feature type="domain" description="GPI inositol-deacylase transmembrane" evidence="13">
    <location>
        <begin position="687"/>
        <end position="859"/>
    </location>
</feature>
<dbReference type="EMBL" id="BPWL01000002">
    <property type="protein sequence ID" value="GJJ07529.1"/>
    <property type="molecule type" value="Genomic_DNA"/>
</dbReference>
<evidence type="ECO:0000256" key="2">
    <source>
        <dbReference type="ARBA" id="ARBA00006931"/>
    </source>
</evidence>
<feature type="compositionally biased region" description="Basic residues" evidence="11">
    <location>
        <begin position="911"/>
        <end position="920"/>
    </location>
</feature>
<feature type="domain" description="GPI inositol-deacylase PGAP1-like alpha/beta" evidence="12">
    <location>
        <begin position="79"/>
        <end position="296"/>
    </location>
</feature>
<feature type="compositionally biased region" description="Basic and acidic residues" evidence="11">
    <location>
        <begin position="893"/>
        <end position="910"/>
    </location>
</feature>